<dbReference type="UniPathway" id="UPA00059">
    <property type="reaction ID" value="UER00105"/>
</dbReference>
<feature type="binding site" evidence="5">
    <location>
        <position position="215"/>
    </location>
    <ligand>
        <name>(2E)-4-hydroxy-3-methylbut-2-enyl diphosphate</name>
        <dbReference type="ChEBI" id="CHEBI:128753"/>
    </ligand>
</feature>
<feature type="binding site" evidence="5">
    <location>
        <position position="217"/>
    </location>
    <ligand>
        <name>(2E)-4-hydroxy-3-methylbut-2-enyl diphosphate</name>
        <dbReference type="ChEBI" id="CHEBI:128753"/>
    </ligand>
</feature>
<evidence type="ECO:0000256" key="5">
    <source>
        <dbReference type="HAMAP-Rule" id="MF_00191"/>
    </source>
</evidence>
<dbReference type="GO" id="GO:0019288">
    <property type="term" value="P:isopentenyl diphosphate biosynthetic process, methylerythritol 4-phosphate pathway"/>
    <property type="evidence" value="ECO:0007669"/>
    <property type="project" value="UniProtKB-UniRule"/>
</dbReference>
<dbReference type="GO" id="GO:0046872">
    <property type="term" value="F:metal ion binding"/>
    <property type="evidence" value="ECO:0007669"/>
    <property type="project" value="UniProtKB-KW"/>
</dbReference>
<feature type="binding site" evidence="5">
    <location>
        <position position="216"/>
    </location>
    <ligand>
        <name>dimethylallyl diphosphate</name>
        <dbReference type="ChEBI" id="CHEBI:57623"/>
    </ligand>
</feature>
<dbReference type="STRING" id="688269.Theth_0320"/>
<feature type="binding site" evidence="5">
    <location>
        <position position="75"/>
    </location>
    <ligand>
        <name>(2E)-4-hydroxy-3-methylbut-2-enyl diphosphate</name>
        <dbReference type="ChEBI" id="CHEBI:128753"/>
    </ligand>
</feature>
<dbReference type="UniPathway" id="UPA00056">
    <property type="reaction ID" value="UER00097"/>
</dbReference>
<dbReference type="Proteomes" id="UP000006804">
    <property type="component" value="Chromosome"/>
</dbReference>
<keyword evidence="3 5" id="KW-0408">Iron</keyword>
<feature type="binding site" evidence="5">
    <location>
        <position position="40"/>
    </location>
    <ligand>
        <name>isopentenyl diphosphate</name>
        <dbReference type="ChEBI" id="CHEBI:128769"/>
    </ligand>
</feature>
<feature type="binding site" evidence="5">
    <location>
        <position position="97"/>
    </location>
    <ligand>
        <name>[4Fe-4S] cluster</name>
        <dbReference type="ChEBI" id="CHEBI:49883"/>
    </ligand>
</feature>
<dbReference type="CDD" id="cd13944">
    <property type="entry name" value="lytB_ispH"/>
    <property type="match status" value="1"/>
</dbReference>
<feature type="binding site" evidence="5">
    <location>
        <position position="258"/>
    </location>
    <ligand>
        <name>dimethylallyl diphosphate</name>
        <dbReference type="ChEBI" id="CHEBI:57623"/>
    </ligand>
</feature>
<dbReference type="PANTHER" id="PTHR30426:SF0">
    <property type="entry name" value="4-HYDROXY-3-METHYLBUT-2-ENYL DIPHOSPHATE REDUCTASE"/>
    <property type="match status" value="1"/>
</dbReference>
<dbReference type="AlphaFoldDB" id="F7YVB2"/>
<feature type="binding site" evidence="5">
    <location>
        <position position="40"/>
    </location>
    <ligand>
        <name>dimethylallyl diphosphate</name>
        <dbReference type="ChEBI" id="CHEBI:57623"/>
    </ligand>
</feature>
<dbReference type="OrthoDB" id="9777362at2"/>
<feature type="binding site" evidence="5">
    <location>
        <position position="125"/>
    </location>
    <ligand>
        <name>isopentenyl diphosphate</name>
        <dbReference type="ChEBI" id="CHEBI:128769"/>
    </ligand>
</feature>
<dbReference type="Pfam" id="PF02401">
    <property type="entry name" value="LYTB"/>
    <property type="match status" value="1"/>
</dbReference>
<feature type="active site" description="Proton donor" evidence="5">
    <location>
        <position position="127"/>
    </location>
</feature>
<feature type="binding site" evidence="5">
    <location>
        <position position="258"/>
    </location>
    <ligand>
        <name>isopentenyl diphosphate</name>
        <dbReference type="ChEBI" id="CHEBI:128769"/>
    </ligand>
</feature>
<keyword evidence="4 5" id="KW-0411">Iron-sulfur</keyword>
<keyword evidence="2 5" id="KW-0479">Metal-binding</keyword>
<dbReference type="GO" id="GO:0050992">
    <property type="term" value="P:dimethylallyl diphosphate biosynthetic process"/>
    <property type="evidence" value="ECO:0007669"/>
    <property type="project" value="UniProtKB-UniRule"/>
</dbReference>
<feature type="binding site" evidence="5">
    <location>
        <position position="157"/>
    </location>
    <ligand>
        <name>(2E)-4-hydroxy-3-methylbut-2-enyl diphosphate</name>
        <dbReference type="ChEBI" id="CHEBI:128753"/>
    </ligand>
</feature>
<dbReference type="Gene3D" id="3.40.50.11270">
    <property type="match status" value="1"/>
</dbReference>
<feature type="binding site" evidence="5">
    <location>
        <position position="75"/>
    </location>
    <ligand>
        <name>dimethylallyl diphosphate</name>
        <dbReference type="ChEBI" id="CHEBI:57623"/>
    </ligand>
</feature>
<evidence type="ECO:0000313" key="7">
    <source>
        <dbReference type="Proteomes" id="UP000006804"/>
    </source>
</evidence>
<feature type="binding site" evidence="5">
    <location>
        <position position="12"/>
    </location>
    <ligand>
        <name>[4Fe-4S] cluster</name>
        <dbReference type="ChEBI" id="CHEBI:49883"/>
    </ligand>
</feature>
<comment type="similarity">
    <text evidence="5">Belongs to the IspH family.</text>
</comment>
<comment type="pathway">
    <text evidence="5">Isoprenoid biosynthesis; dimethylallyl diphosphate biosynthesis; dimethylallyl diphosphate from (2E)-4-hydroxy-3-methylbutenyl diphosphate: step 1/1.</text>
</comment>
<evidence type="ECO:0000256" key="2">
    <source>
        <dbReference type="ARBA" id="ARBA00022723"/>
    </source>
</evidence>
<dbReference type="PANTHER" id="PTHR30426">
    <property type="entry name" value="4-HYDROXY-3-METHYLBUT-2-ENYL DIPHOSPHATE REDUCTASE"/>
    <property type="match status" value="1"/>
</dbReference>
<dbReference type="PATRIC" id="fig|688269.3.peg.330"/>
<sequence length="280" mass="31282">MNILVAKNVGFCFGVKRALDLVLKLLEENKKVYLLGDLVHNNNVMNHLKQKGAETISLSDVPHDAKDSVLVVRAHGVPPEDLQFAKMHFGQVVDTTCPIVQRLFQLAKKMSEEGYKILTFGKKEHPEMIALKGYVKDAFIEQNPIELSGKVCLLSQTTMSIEEYKQFASKVMEISNVNEFRMFNTICRVSAEREAETRQIAQQSDVVIVVGGKHSSNTKKLVAIAEKYAKVIHVEGADEVDQNDLSNYKTIGVVSGTSTPYEDVKKIIEKLLSGRESHGY</sequence>
<feature type="binding site" evidence="5">
    <location>
        <position position="40"/>
    </location>
    <ligand>
        <name>(2E)-4-hydroxy-3-methylbut-2-enyl diphosphate</name>
        <dbReference type="ChEBI" id="CHEBI:128753"/>
    </ligand>
</feature>
<dbReference type="HOGENOM" id="CLU_027486_0_1_0"/>
<dbReference type="GO" id="GO:0051745">
    <property type="term" value="F:4-hydroxy-3-methylbut-2-enyl diphosphate reductase activity"/>
    <property type="evidence" value="ECO:0007669"/>
    <property type="project" value="UniProtKB-UniRule"/>
</dbReference>
<dbReference type="KEGG" id="tta:Theth_0320"/>
<feature type="binding site" evidence="5">
    <location>
        <position position="125"/>
    </location>
    <ligand>
        <name>(2E)-4-hydroxy-3-methylbut-2-enyl diphosphate</name>
        <dbReference type="ChEBI" id="CHEBI:128753"/>
    </ligand>
</feature>
<keyword evidence="1 5" id="KW-0004">4Fe-4S</keyword>
<feature type="binding site" evidence="5">
    <location>
        <position position="216"/>
    </location>
    <ligand>
        <name>(2E)-4-hydroxy-3-methylbut-2-enyl diphosphate</name>
        <dbReference type="ChEBI" id="CHEBI:128753"/>
    </ligand>
</feature>
<feature type="binding site" evidence="5">
    <location>
        <position position="216"/>
    </location>
    <ligand>
        <name>isopentenyl diphosphate</name>
        <dbReference type="ChEBI" id="CHEBI:128769"/>
    </ligand>
</feature>
<dbReference type="NCBIfam" id="TIGR00216">
    <property type="entry name" value="ispH_lytB"/>
    <property type="match status" value="1"/>
</dbReference>
<evidence type="ECO:0000256" key="1">
    <source>
        <dbReference type="ARBA" id="ARBA00022485"/>
    </source>
</evidence>
<dbReference type="GO" id="GO:0051539">
    <property type="term" value="F:4 iron, 4 sulfur cluster binding"/>
    <property type="evidence" value="ECO:0007669"/>
    <property type="project" value="UniProtKB-UniRule"/>
</dbReference>
<dbReference type="eggNOG" id="COG0761">
    <property type="taxonomic scope" value="Bacteria"/>
</dbReference>
<dbReference type="EMBL" id="CP002351">
    <property type="protein sequence ID" value="AEH50415.1"/>
    <property type="molecule type" value="Genomic_DNA"/>
</dbReference>
<protein>
    <recommendedName>
        <fullName evidence="5">4-hydroxy-3-methylbut-2-enyl diphosphate reductase</fullName>
        <shortName evidence="5">HMBPP reductase</shortName>
        <ecNumber evidence="5">1.17.7.4</ecNumber>
    </recommendedName>
</protein>
<dbReference type="HAMAP" id="MF_00191">
    <property type="entry name" value="IspH"/>
    <property type="match status" value="1"/>
</dbReference>
<comment type="catalytic activity">
    <reaction evidence="5">
        <text>dimethylallyl diphosphate + 2 oxidized [2Fe-2S]-[ferredoxin] + H2O = (2E)-4-hydroxy-3-methylbut-2-enyl diphosphate + 2 reduced [2Fe-2S]-[ferredoxin] + 2 H(+)</text>
        <dbReference type="Rhea" id="RHEA:24825"/>
        <dbReference type="Rhea" id="RHEA-COMP:10000"/>
        <dbReference type="Rhea" id="RHEA-COMP:10001"/>
        <dbReference type="ChEBI" id="CHEBI:15377"/>
        <dbReference type="ChEBI" id="CHEBI:15378"/>
        <dbReference type="ChEBI" id="CHEBI:33737"/>
        <dbReference type="ChEBI" id="CHEBI:33738"/>
        <dbReference type="ChEBI" id="CHEBI:57623"/>
        <dbReference type="ChEBI" id="CHEBI:128753"/>
        <dbReference type="EC" id="1.17.7.4"/>
    </reaction>
</comment>
<feature type="binding site" evidence="5">
    <location>
        <position position="258"/>
    </location>
    <ligand>
        <name>(2E)-4-hydroxy-3-methylbut-2-enyl diphosphate</name>
        <dbReference type="ChEBI" id="CHEBI:128753"/>
    </ligand>
</feature>
<feature type="binding site" evidence="5">
    <location>
        <position position="215"/>
    </location>
    <ligand>
        <name>dimethylallyl diphosphate</name>
        <dbReference type="ChEBI" id="CHEBI:57623"/>
    </ligand>
</feature>
<reference evidence="6 7" key="1">
    <citation type="submission" date="2010-11" db="EMBL/GenBank/DDBJ databases">
        <title>The complete genome of Thermotoga thermarum DSM 5069.</title>
        <authorList>
            <consortium name="US DOE Joint Genome Institute (JGI-PGF)"/>
            <person name="Lucas S."/>
            <person name="Copeland A."/>
            <person name="Lapidus A."/>
            <person name="Bruce D."/>
            <person name="Goodwin L."/>
            <person name="Pitluck S."/>
            <person name="Kyrpides N."/>
            <person name="Mavromatis K."/>
            <person name="Ivanova N."/>
            <person name="Zeytun A."/>
            <person name="Brettin T."/>
            <person name="Detter J.C."/>
            <person name="Tapia R."/>
            <person name="Han C."/>
            <person name="Land M."/>
            <person name="Hauser L."/>
            <person name="Markowitz V."/>
            <person name="Cheng J.-F."/>
            <person name="Hugenholtz P."/>
            <person name="Woyke T."/>
            <person name="Wu D."/>
            <person name="Spring S."/>
            <person name="Schroeder M."/>
            <person name="Brambilla E."/>
            <person name="Klenk H.-P."/>
            <person name="Eisen J.A."/>
        </authorList>
    </citation>
    <scope>NUCLEOTIDE SEQUENCE [LARGE SCALE GENOMIC DNA]</scope>
    <source>
        <strain evidence="6 7">DSM 5069</strain>
    </source>
</reference>
<dbReference type="RefSeq" id="WP_013931638.1">
    <property type="nucleotide sequence ID" value="NC_015707.1"/>
</dbReference>
<keyword evidence="5" id="KW-0414">Isoprene biosynthesis</keyword>
<comment type="function">
    <text evidence="5">Catalyzes the conversion of 1-hydroxy-2-methyl-2-(E)-butenyl 4-diphosphate (HMBPP) into a mixture of isopentenyl diphosphate (IPP) and dimethylallyl diphosphate (DMAPP). Acts in the terminal step of the DOXP/MEP pathway for isoprenoid precursor biosynthesis.</text>
</comment>
<dbReference type="EC" id="1.17.7.4" evidence="5"/>
<comment type="catalytic activity">
    <reaction evidence="5">
        <text>isopentenyl diphosphate + 2 oxidized [2Fe-2S]-[ferredoxin] + H2O = (2E)-4-hydroxy-3-methylbut-2-enyl diphosphate + 2 reduced [2Fe-2S]-[ferredoxin] + 2 H(+)</text>
        <dbReference type="Rhea" id="RHEA:24488"/>
        <dbReference type="Rhea" id="RHEA-COMP:10000"/>
        <dbReference type="Rhea" id="RHEA-COMP:10001"/>
        <dbReference type="ChEBI" id="CHEBI:15377"/>
        <dbReference type="ChEBI" id="CHEBI:15378"/>
        <dbReference type="ChEBI" id="CHEBI:33737"/>
        <dbReference type="ChEBI" id="CHEBI:33738"/>
        <dbReference type="ChEBI" id="CHEBI:128753"/>
        <dbReference type="ChEBI" id="CHEBI:128769"/>
        <dbReference type="EC" id="1.17.7.4"/>
    </reaction>
</comment>
<feature type="binding site" evidence="5">
    <location>
        <position position="217"/>
    </location>
    <ligand>
        <name>dimethylallyl diphosphate</name>
        <dbReference type="ChEBI" id="CHEBI:57623"/>
    </ligand>
</feature>
<keyword evidence="7" id="KW-1185">Reference proteome</keyword>
<proteinExistence type="inferred from homology"/>
<accession>F7YVB2</accession>
<feature type="binding site" evidence="5">
    <location>
        <position position="215"/>
    </location>
    <ligand>
        <name>isopentenyl diphosphate</name>
        <dbReference type="ChEBI" id="CHEBI:128769"/>
    </ligand>
</feature>
<organism evidence="6 7">
    <name type="scientific">Pseudothermotoga thermarum DSM 5069</name>
    <dbReference type="NCBI Taxonomy" id="688269"/>
    <lineage>
        <taxon>Bacteria</taxon>
        <taxon>Thermotogati</taxon>
        <taxon>Thermotogota</taxon>
        <taxon>Thermotogae</taxon>
        <taxon>Thermotogales</taxon>
        <taxon>Thermotogaceae</taxon>
        <taxon>Pseudothermotoga</taxon>
    </lineage>
</organism>
<comment type="cofactor">
    <cofactor evidence="5">
        <name>[4Fe-4S] cluster</name>
        <dbReference type="ChEBI" id="CHEBI:49883"/>
    </cofactor>
    <text evidence="5">Binds 1 [4Fe-4S] cluster per subunit.</text>
</comment>
<feature type="binding site" evidence="5">
    <location>
        <position position="75"/>
    </location>
    <ligand>
        <name>isopentenyl diphosphate</name>
        <dbReference type="ChEBI" id="CHEBI:128769"/>
    </ligand>
</feature>
<dbReference type="InterPro" id="IPR003451">
    <property type="entry name" value="LytB/IspH"/>
</dbReference>
<feature type="binding site" evidence="5">
    <location>
        <position position="217"/>
    </location>
    <ligand>
        <name>isopentenyl diphosphate</name>
        <dbReference type="ChEBI" id="CHEBI:128769"/>
    </ligand>
</feature>
<feature type="binding site" evidence="5">
    <location>
        <position position="125"/>
    </location>
    <ligand>
        <name>dimethylallyl diphosphate</name>
        <dbReference type="ChEBI" id="CHEBI:57623"/>
    </ligand>
</feature>
<dbReference type="Gene3D" id="3.40.1010.20">
    <property type="entry name" value="4-hydroxy-3-methylbut-2-enyl diphosphate reductase, catalytic domain"/>
    <property type="match status" value="2"/>
</dbReference>
<dbReference type="GO" id="GO:0016114">
    <property type="term" value="P:terpenoid biosynthetic process"/>
    <property type="evidence" value="ECO:0007669"/>
    <property type="project" value="UniProtKB-UniRule"/>
</dbReference>
<keyword evidence="5 6" id="KW-0560">Oxidoreductase</keyword>
<name>F7YVB2_9THEM</name>
<evidence type="ECO:0000313" key="6">
    <source>
        <dbReference type="EMBL" id="AEH50415.1"/>
    </source>
</evidence>
<evidence type="ECO:0000256" key="4">
    <source>
        <dbReference type="ARBA" id="ARBA00023014"/>
    </source>
</evidence>
<gene>
    <name evidence="5" type="primary">ispH</name>
    <name evidence="6" type="ORF">Theth_0320</name>
</gene>
<evidence type="ECO:0000256" key="3">
    <source>
        <dbReference type="ARBA" id="ARBA00023004"/>
    </source>
</evidence>
<comment type="pathway">
    <text evidence="5">Isoprenoid biosynthesis; isopentenyl diphosphate biosynthesis via DXP pathway; isopentenyl diphosphate from 1-deoxy-D-xylulose 5-phosphate: step 6/6.</text>
</comment>
<feature type="binding site" evidence="5">
    <location>
        <position position="187"/>
    </location>
    <ligand>
        <name>[4Fe-4S] cluster</name>
        <dbReference type="ChEBI" id="CHEBI:49883"/>
    </ligand>
</feature>